<gene>
    <name evidence="4" type="ORF">ECRASSUSDP1_LOCUS28341</name>
</gene>
<keyword evidence="2" id="KW-1133">Transmembrane helix</keyword>
<protein>
    <recommendedName>
        <fullName evidence="3">Histidine kinase domain-containing protein</fullName>
    </recommendedName>
</protein>
<dbReference type="Pfam" id="PF02518">
    <property type="entry name" value="HATPase_c"/>
    <property type="match status" value="1"/>
</dbReference>
<dbReference type="SUPFAM" id="SSF55874">
    <property type="entry name" value="ATPase domain of HSP90 chaperone/DNA topoisomerase II/histidine kinase"/>
    <property type="match status" value="1"/>
</dbReference>
<dbReference type="Gene3D" id="3.30.565.10">
    <property type="entry name" value="Histidine kinase-like ATPase, C-terminal domain"/>
    <property type="match status" value="1"/>
</dbReference>
<dbReference type="PANTHER" id="PTHR43719:SF28">
    <property type="entry name" value="PEROXIDE STRESS-ACTIVATED HISTIDINE KINASE MAK1-RELATED"/>
    <property type="match status" value="1"/>
</dbReference>
<proteinExistence type="predicted"/>
<evidence type="ECO:0000256" key="1">
    <source>
        <dbReference type="ARBA" id="ARBA00022553"/>
    </source>
</evidence>
<dbReference type="AlphaFoldDB" id="A0AAD1YBN0"/>
<dbReference type="SUPFAM" id="SSF47384">
    <property type="entry name" value="Homodimeric domain of signal transducing histidine kinase"/>
    <property type="match status" value="1"/>
</dbReference>
<accession>A0AAD1YBN0</accession>
<dbReference type="EMBL" id="CAMPGE010029248">
    <property type="protein sequence ID" value="CAI2386717.1"/>
    <property type="molecule type" value="Genomic_DNA"/>
</dbReference>
<dbReference type="PANTHER" id="PTHR43719">
    <property type="entry name" value="TWO-COMPONENT HISTIDINE KINASE"/>
    <property type="match status" value="1"/>
</dbReference>
<dbReference type="Gene3D" id="1.10.287.130">
    <property type="match status" value="1"/>
</dbReference>
<evidence type="ECO:0000313" key="5">
    <source>
        <dbReference type="Proteomes" id="UP001295684"/>
    </source>
</evidence>
<keyword evidence="2" id="KW-0812">Transmembrane</keyword>
<keyword evidence="2" id="KW-0472">Membrane</keyword>
<dbReference type="SMART" id="SM00388">
    <property type="entry name" value="HisKA"/>
    <property type="match status" value="1"/>
</dbReference>
<evidence type="ECO:0000259" key="3">
    <source>
        <dbReference type="PROSITE" id="PS50109"/>
    </source>
</evidence>
<feature type="transmembrane region" description="Helical" evidence="2">
    <location>
        <begin position="122"/>
        <end position="140"/>
    </location>
</feature>
<dbReference type="InterPro" id="IPR050956">
    <property type="entry name" value="2C_system_His_kinase"/>
</dbReference>
<dbReference type="InterPro" id="IPR003594">
    <property type="entry name" value="HATPase_dom"/>
</dbReference>
<keyword evidence="5" id="KW-1185">Reference proteome</keyword>
<dbReference type="InterPro" id="IPR003661">
    <property type="entry name" value="HisK_dim/P_dom"/>
</dbReference>
<sequence length="735" mass="85246">MIKTEIRNSRNFDSFENEKRSFDIKFIPEHDQEDSQNRAKQLMICLIKAIFQPVIDIYYSTKDFIKDFNKGDEDIKDLLEEHSKKSISSGWDALVNLNRVANAFISLFVFCFSNDTALRKRCFIIVSLFMAIYSILNFLGRKMPELKKYFFACLLLVWGNGCISGTLKTENYHFYEMWIVYMSVVFLCNAFICLHWKFLVIPNAVNMITLILRVHWKYNSQVEDTSKPKTSGVPLMFYVATLLSILFVSIGPLLHSIIFRKMLHLIKENRDLTDTIQNIFQMFPEGVIIQQLGTHNKFVTKYVKKTARECILHVDSTGTQIDVKDSPVRVRQSNKKSRSPSCSLSSLSELQCHKLDKIKNTKKAINSMVSLFKKSRIKADLRGKPRLGQCGLNDHDEYEDCEEPKYYTVKTMNVLWNHNTHSYMHIFVDSTHVKKLEEEQAKSSCQKVMFASVSHEFRTPLNAFENSLSLIKFHYDQVLSEVRPFLDQQTCLEVDSYSAQIQKFIKMGTISSRLLMNLVEDILDLEKFDSGVFMLNIASFKLGDLAKDICYIFEEQCHKRGLYFRIIPEFDALLEHYFVSDQSRIRQVLINLISNAVKFTHTGGIKVILELRESNIGTQLWFSVRDTGVRINKKKANLFQMFSMVKAHRKEINQHGTGIGLYISKRIVESLGGQIDYESKEFRGSTFSFYITLKPPSVCPSPSADHLPTHFFDEHFEDFRPCSSPQKHNKSKFLF</sequence>
<dbReference type="InterPro" id="IPR036097">
    <property type="entry name" value="HisK_dim/P_sf"/>
</dbReference>
<dbReference type="PROSITE" id="PS50109">
    <property type="entry name" value="HIS_KIN"/>
    <property type="match status" value="1"/>
</dbReference>
<evidence type="ECO:0000256" key="2">
    <source>
        <dbReference type="SAM" id="Phobius"/>
    </source>
</evidence>
<dbReference type="InterPro" id="IPR004358">
    <property type="entry name" value="Sig_transdc_His_kin-like_C"/>
</dbReference>
<keyword evidence="1" id="KW-0597">Phosphoprotein</keyword>
<name>A0AAD1YBN0_EUPCR</name>
<feature type="domain" description="Histidine kinase" evidence="3">
    <location>
        <begin position="452"/>
        <end position="695"/>
    </location>
</feature>
<dbReference type="Pfam" id="PF00512">
    <property type="entry name" value="HisKA"/>
    <property type="match status" value="1"/>
</dbReference>
<reference evidence="4" key="1">
    <citation type="submission" date="2023-07" db="EMBL/GenBank/DDBJ databases">
        <authorList>
            <consortium name="AG Swart"/>
            <person name="Singh M."/>
            <person name="Singh A."/>
            <person name="Seah K."/>
            <person name="Emmerich C."/>
        </authorList>
    </citation>
    <scope>NUCLEOTIDE SEQUENCE</scope>
    <source>
        <strain evidence="4">DP1</strain>
    </source>
</reference>
<feature type="transmembrane region" description="Helical" evidence="2">
    <location>
        <begin position="146"/>
        <end position="167"/>
    </location>
</feature>
<dbReference type="GO" id="GO:0000155">
    <property type="term" value="F:phosphorelay sensor kinase activity"/>
    <property type="evidence" value="ECO:0007669"/>
    <property type="project" value="InterPro"/>
</dbReference>
<dbReference type="SMART" id="SM00387">
    <property type="entry name" value="HATPase_c"/>
    <property type="match status" value="1"/>
</dbReference>
<dbReference type="PRINTS" id="PR00344">
    <property type="entry name" value="BCTRLSENSOR"/>
</dbReference>
<evidence type="ECO:0000313" key="4">
    <source>
        <dbReference type="EMBL" id="CAI2386717.1"/>
    </source>
</evidence>
<dbReference type="CDD" id="cd00082">
    <property type="entry name" value="HisKA"/>
    <property type="match status" value="1"/>
</dbReference>
<dbReference type="Proteomes" id="UP001295684">
    <property type="component" value="Unassembled WGS sequence"/>
</dbReference>
<feature type="transmembrane region" description="Helical" evidence="2">
    <location>
        <begin position="235"/>
        <end position="259"/>
    </location>
</feature>
<dbReference type="InterPro" id="IPR005467">
    <property type="entry name" value="His_kinase_dom"/>
</dbReference>
<comment type="caution">
    <text evidence="4">The sequence shown here is derived from an EMBL/GenBank/DDBJ whole genome shotgun (WGS) entry which is preliminary data.</text>
</comment>
<feature type="transmembrane region" description="Helical" evidence="2">
    <location>
        <begin position="179"/>
        <end position="198"/>
    </location>
</feature>
<dbReference type="InterPro" id="IPR036890">
    <property type="entry name" value="HATPase_C_sf"/>
</dbReference>
<organism evidence="4 5">
    <name type="scientific">Euplotes crassus</name>
    <dbReference type="NCBI Taxonomy" id="5936"/>
    <lineage>
        <taxon>Eukaryota</taxon>
        <taxon>Sar</taxon>
        <taxon>Alveolata</taxon>
        <taxon>Ciliophora</taxon>
        <taxon>Intramacronucleata</taxon>
        <taxon>Spirotrichea</taxon>
        <taxon>Hypotrichia</taxon>
        <taxon>Euplotida</taxon>
        <taxon>Euplotidae</taxon>
        <taxon>Moneuplotes</taxon>
    </lineage>
</organism>